<name>A0ACC0AI54_CATRO</name>
<dbReference type="Proteomes" id="UP001060085">
    <property type="component" value="Linkage Group LG05"/>
</dbReference>
<dbReference type="EMBL" id="CM044705">
    <property type="protein sequence ID" value="KAI5660598.1"/>
    <property type="molecule type" value="Genomic_DNA"/>
</dbReference>
<evidence type="ECO:0000313" key="2">
    <source>
        <dbReference type="Proteomes" id="UP001060085"/>
    </source>
</evidence>
<keyword evidence="2" id="KW-1185">Reference proteome</keyword>
<proteinExistence type="predicted"/>
<organism evidence="1 2">
    <name type="scientific">Catharanthus roseus</name>
    <name type="common">Madagascar periwinkle</name>
    <name type="synonym">Vinca rosea</name>
    <dbReference type="NCBI Taxonomy" id="4058"/>
    <lineage>
        <taxon>Eukaryota</taxon>
        <taxon>Viridiplantae</taxon>
        <taxon>Streptophyta</taxon>
        <taxon>Embryophyta</taxon>
        <taxon>Tracheophyta</taxon>
        <taxon>Spermatophyta</taxon>
        <taxon>Magnoliopsida</taxon>
        <taxon>eudicotyledons</taxon>
        <taxon>Gunneridae</taxon>
        <taxon>Pentapetalae</taxon>
        <taxon>asterids</taxon>
        <taxon>lamiids</taxon>
        <taxon>Gentianales</taxon>
        <taxon>Apocynaceae</taxon>
        <taxon>Rauvolfioideae</taxon>
        <taxon>Vinceae</taxon>
        <taxon>Catharanthinae</taxon>
        <taxon>Catharanthus</taxon>
    </lineage>
</organism>
<sequence>MLVRGGQEVSPCTSGLLSHSSGPLNGGQGCGSLSYSCTTASTALGVGGGGKTVGRWLKDRREKKKEETRAHTAQLHAAISVAGVASAIAAIAAAAAAAWLQCVEAAESMGAERKHLASVVSSALNVRSAGDIMTLTAAAATGHLRRSGILHVIPIEKGIGVPNGGNGVYSSSNGSSSGELVPEENFLGILYNLFCGIRGIGIGFNYNSTICFTTKKKKKEIGQAIGRRGVLGKGKGGRGNVSLDCFLNRKWGEGMTKVFYE</sequence>
<accession>A0ACC0AI54</accession>
<reference evidence="2" key="1">
    <citation type="journal article" date="2023" name="Nat. Plants">
        <title>Single-cell RNA sequencing provides a high-resolution roadmap for understanding the multicellular compartmentation of specialized metabolism.</title>
        <authorList>
            <person name="Sun S."/>
            <person name="Shen X."/>
            <person name="Li Y."/>
            <person name="Li Y."/>
            <person name="Wang S."/>
            <person name="Li R."/>
            <person name="Zhang H."/>
            <person name="Shen G."/>
            <person name="Guo B."/>
            <person name="Wei J."/>
            <person name="Xu J."/>
            <person name="St-Pierre B."/>
            <person name="Chen S."/>
            <person name="Sun C."/>
        </authorList>
    </citation>
    <scope>NUCLEOTIDE SEQUENCE [LARGE SCALE GENOMIC DNA]</scope>
</reference>
<comment type="caution">
    <text evidence="1">The sequence shown here is derived from an EMBL/GenBank/DDBJ whole genome shotgun (WGS) entry which is preliminary data.</text>
</comment>
<protein>
    <submittedName>
        <fullName evidence="1">Uncharacterized protein</fullName>
    </submittedName>
</protein>
<evidence type="ECO:0000313" key="1">
    <source>
        <dbReference type="EMBL" id="KAI5660598.1"/>
    </source>
</evidence>
<gene>
    <name evidence="1" type="ORF">M9H77_19921</name>
</gene>